<dbReference type="SUPFAM" id="SSF51695">
    <property type="entry name" value="PLC-like phosphodiesterases"/>
    <property type="match status" value="1"/>
</dbReference>
<dbReference type="CDD" id="cd08577">
    <property type="entry name" value="PI-PLCc_GDPD_SF_unchar3"/>
    <property type="match status" value="1"/>
</dbReference>
<dbReference type="Pfam" id="PF00245">
    <property type="entry name" value="Alk_phosphatase"/>
    <property type="match status" value="1"/>
</dbReference>
<sequence>MGYLFLILRSMYRFKTKYSLIIALFCIALLTAQENRKTLIHSHNDYLQNVPFWKAYANGLDIIEADVVLKNGTLNIAHTESEIIEGNTLQILYLDPIKYAIKNNIGNASGLMLMLDVKSKAIPTLKKILATLKKYPEITSRPDIKIVISGQRPKPETYSSYPEFIYFDHQKLESDLDTDDWKKVAFISVDFKNYSEWNGKGRLTQEDYQTVSEAITKAHNLNKPFRFWGTPDSNTAWKAFSDMGVDIINTDMPHETSAYLNTLEKRTYTNTISSKVYRPTYATDQKEGPVQNVILLIGDGNGLNQISSAVLANGGELTLSQLKSIGFLKTQSADDFTTDSAAAGTALATGTKTYNRAIGLDPSRKPVQNMPEFLSKHGYVSGIITTDKVTGATPASFFAHQKDRSDTKEIAQDILKGQLSLFIGGGEENFTFDWKNTDFTIVDRIDKIGKHKADKLGYFLSKKDVPSVLDGRDNALAEATKNGIDFLASKNKPFFLMVEAAQIDSQGHYNNVGGIVSEGIDFDRAITEAIKFADASGNTLVVITADHETSGFSIPQGDLKKGIIEGTFTTFDHTATMVPIFAYGPSSQSFQGIYENSDMFEKITRALNLESK</sequence>
<keyword evidence="1" id="KW-0597">Phosphoprotein</keyword>
<dbReference type="SMART" id="SM00098">
    <property type="entry name" value="alkPPc"/>
    <property type="match status" value="1"/>
</dbReference>
<dbReference type="PANTHER" id="PTHR11596:SF5">
    <property type="entry name" value="ALKALINE PHOSPHATASE"/>
    <property type="match status" value="1"/>
</dbReference>
<dbReference type="PANTHER" id="PTHR11596">
    <property type="entry name" value="ALKALINE PHOSPHATASE"/>
    <property type="match status" value="1"/>
</dbReference>
<keyword evidence="4" id="KW-1185">Reference proteome</keyword>
<dbReference type="InterPro" id="IPR017850">
    <property type="entry name" value="Alkaline_phosphatase_core_sf"/>
</dbReference>
<protein>
    <submittedName>
        <fullName evidence="3">Alkaline phosphatase</fullName>
    </submittedName>
</protein>
<dbReference type="EMBL" id="FTOB01000013">
    <property type="protein sequence ID" value="SIT14324.1"/>
    <property type="molecule type" value="Genomic_DNA"/>
</dbReference>
<evidence type="ECO:0000256" key="1">
    <source>
        <dbReference type="ARBA" id="ARBA00022553"/>
    </source>
</evidence>
<dbReference type="Pfam" id="PF13653">
    <property type="entry name" value="GDPD_2"/>
    <property type="match status" value="1"/>
</dbReference>
<comment type="similarity">
    <text evidence="2">Belongs to the alkaline phosphatase family.</text>
</comment>
<evidence type="ECO:0000256" key="2">
    <source>
        <dbReference type="RuleBase" id="RU003946"/>
    </source>
</evidence>
<dbReference type="SUPFAM" id="SSF53649">
    <property type="entry name" value="Alkaline phosphatase-like"/>
    <property type="match status" value="1"/>
</dbReference>
<dbReference type="Gene3D" id="3.40.720.10">
    <property type="entry name" value="Alkaline Phosphatase, subunit A"/>
    <property type="match status" value="1"/>
</dbReference>
<reference evidence="3 4" key="1">
    <citation type="submission" date="2017-01" db="EMBL/GenBank/DDBJ databases">
        <authorList>
            <person name="Varghese N."/>
            <person name="Submissions S."/>
        </authorList>
    </citation>
    <scope>NUCLEOTIDE SEQUENCE [LARGE SCALE GENOMIC DNA]</scope>
    <source>
        <strain evidence="3 4">DSM 2061</strain>
    </source>
</reference>
<accession>A0ABY1L222</accession>
<dbReference type="CDD" id="cd16012">
    <property type="entry name" value="ALP"/>
    <property type="match status" value="1"/>
</dbReference>
<dbReference type="InterPro" id="IPR017946">
    <property type="entry name" value="PLC-like_Pdiesterase_TIM-brl"/>
</dbReference>
<dbReference type="PRINTS" id="PR00113">
    <property type="entry name" value="ALKPHPHTASE"/>
</dbReference>
<dbReference type="Gene3D" id="3.20.20.190">
    <property type="entry name" value="Phosphatidylinositol (PI) phosphodiesterase"/>
    <property type="match status" value="1"/>
</dbReference>
<proteinExistence type="inferred from homology"/>
<comment type="caution">
    <text evidence="3">The sequence shown here is derived from an EMBL/GenBank/DDBJ whole genome shotgun (WGS) entry which is preliminary data.</text>
</comment>
<evidence type="ECO:0000313" key="3">
    <source>
        <dbReference type="EMBL" id="SIT14324.1"/>
    </source>
</evidence>
<gene>
    <name evidence="3" type="ORF">SAMN05421766_11339</name>
</gene>
<evidence type="ECO:0000313" key="4">
    <source>
        <dbReference type="Proteomes" id="UP000185728"/>
    </source>
</evidence>
<organism evidence="3 4">
    <name type="scientific">Zobellia uliginosa</name>
    <dbReference type="NCBI Taxonomy" id="143224"/>
    <lineage>
        <taxon>Bacteria</taxon>
        <taxon>Pseudomonadati</taxon>
        <taxon>Bacteroidota</taxon>
        <taxon>Flavobacteriia</taxon>
        <taxon>Flavobacteriales</taxon>
        <taxon>Flavobacteriaceae</taxon>
        <taxon>Zobellia</taxon>
    </lineage>
</organism>
<dbReference type="Proteomes" id="UP000185728">
    <property type="component" value="Unassembled WGS sequence"/>
</dbReference>
<dbReference type="InterPro" id="IPR039559">
    <property type="entry name" value="AIM6_PI-PLC-like_dom"/>
</dbReference>
<name>A0ABY1L222_9FLAO</name>
<dbReference type="InterPro" id="IPR001952">
    <property type="entry name" value="Alkaline_phosphatase"/>
</dbReference>